<comment type="caution">
    <text evidence="1">The sequence shown here is derived from an EMBL/GenBank/DDBJ whole genome shotgun (WGS) entry which is preliminary data.</text>
</comment>
<dbReference type="Proteomes" id="UP001199106">
    <property type="component" value="Unassembled WGS sequence"/>
</dbReference>
<evidence type="ECO:0000313" key="2">
    <source>
        <dbReference type="Proteomes" id="UP001199106"/>
    </source>
</evidence>
<protein>
    <submittedName>
        <fullName evidence="1">Uncharacterized protein</fullName>
    </submittedName>
</protein>
<sequence>MSYSRLLTPRNMTLASLASLASGYFILKSKALADRQRDRAAGDYTVTVDRSGTHPRIALVTDDASLSQNGLPFRIPMSSQPISTNIDILEYGIRRAVQPYDTVVAYSMILYPCTEMAKLQKDATGPLLC</sequence>
<evidence type="ECO:0000313" key="1">
    <source>
        <dbReference type="EMBL" id="KAG9194484.1"/>
    </source>
</evidence>
<keyword evidence="2" id="KW-1185">Reference proteome</keyword>
<organism evidence="1 2">
    <name type="scientific">Alternaria panax</name>
    <dbReference type="NCBI Taxonomy" id="48097"/>
    <lineage>
        <taxon>Eukaryota</taxon>
        <taxon>Fungi</taxon>
        <taxon>Dikarya</taxon>
        <taxon>Ascomycota</taxon>
        <taxon>Pezizomycotina</taxon>
        <taxon>Dothideomycetes</taxon>
        <taxon>Pleosporomycetidae</taxon>
        <taxon>Pleosporales</taxon>
        <taxon>Pleosporineae</taxon>
        <taxon>Pleosporaceae</taxon>
        <taxon>Alternaria</taxon>
        <taxon>Alternaria sect. Panax</taxon>
    </lineage>
</organism>
<proteinExistence type="predicted"/>
<dbReference type="AlphaFoldDB" id="A0AAD4NU95"/>
<gene>
    <name evidence="1" type="ORF">G6011_04519</name>
</gene>
<reference evidence="1" key="1">
    <citation type="submission" date="2021-07" db="EMBL/GenBank/DDBJ databases">
        <title>Genome Resource of American Ginseng Black Spot Pathogen Alternaria panax.</title>
        <authorList>
            <person name="Qiu C."/>
            <person name="Wang W."/>
            <person name="Liu Z."/>
        </authorList>
    </citation>
    <scope>NUCLEOTIDE SEQUENCE</scope>
    <source>
        <strain evidence="1">BNCC115425</strain>
    </source>
</reference>
<accession>A0AAD4NU95</accession>
<dbReference type="EMBL" id="JAANER010000002">
    <property type="protein sequence ID" value="KAG9194484.1"/>
    <property type="molecule type" value="Genomic_DNA"/>
</dbReference>
<name>A0AAD4NU95_9PLEO</name>